<proteinExistence type="predicted"/>
<dbReference type="Proteomes" id="UP000295277">
    <property type="component" value="Unassembled WGS sequence"/>
</dbReference>
<name>A0A4R1YMQ3_9RHOB</name>
<gene>
    <name evidence="1" type="ORF">EV216_12441</name>
</gene>
<evidence type="ECO:0000313" key="2">
    <source>
        <dbReference type="Proteomes" id="UP000295277"/>
    </source>
</evidence>
<sequence length="72" mass="7816">MKTGGRLARCPLKGTISDAIFAVLYGCRQNIHKILAHLRALLPSVVTLVLALLQQEKFRQYSPPAAGPRCSG</sequence>
<dbReference type="OrthoDB" id="7169055at2"/>
<keyword evidence="2" id="KW-1185">Reference proteome</keyword>
<dbReference type="EMBL" id="SLVM01000024">
    <property type="protein sequence ID" value="TCM78994.1"/>
    <property type="molecule type" value="Genomic_DNA"/>
</dbReference>
<comment type="caution">
    <text evidence="1">The sequence shown here is derived from an EMBL/GenBank/DDBJ whole genome shotgun (WGS) entry which is preliminary data.</text>
</comment>
<evidence type="ECO:0008006" key="3">
    <source>
        <dbReference type="Google" id="ProtNLM"/>
    </source>
</evidence>
<protein>
    <recommendedName>
        <fullName evidence="3">DDE family transposase</fullName>
    </recommendedName>
</protein>
<reference evidence="1 2" key="1">
    <citation type="submission" date="2019-03" db="EMBL/GenBank/DDBJ databases">
        <title>Genomic Encyclopedia of Type Strains, Phase IV (KMG-IV): sequencing the most valuable type-strain genomes for metagenomic binning, comparative biology and taxonomic classification.</title>
        <authorList>
            <person name="Goeker M."/>
        </authorList>
    </citation>
    <scope>NUCLEOTIDE SEQUENCE [LARGE SCALE GENOMIC DNA]</scope>
    <source>
        <strain evidence="1 2">DSM 21153</strain>
    </source>
</reference>
<dbReference type="AlphaFoldDB" id="A0A4R1YMQ3"/>
<organism evidence="1 2">
    <name type="scientific">Rhodovulum steppense</name>
    <dbReference type="NCBI Taxonomy" id="540251"/>
    <lineage>
        <taxon>Bacteria</taxon>
        <taxon>Pseudomonadati</taxon>
        <taxon>Pseudomonadota</taxon>
        <taxon>Alphaproteobacteria</taxon>
        <taxon>Rhodobacterales</taxon>
        <taxon>Paracoccaceae</taxon>
        <taxon>Rhodovulum</taxon>
    </lineage>
</organism>
<evidence type="ECO:0000313" key="1">
    <source>
        <dbReference type="EMBL" id="TCM78994.1"/>
    </source>
</evidence>
<accession>A0A4R1YMQ3</accession>